<evidence type="ECO:0000313" key="7">
    <source>
        <dbReference type="Proteomes" id="UP001054889"/>
    </source>
</evidence>
<sequence>MSLMAEHGGELGGGSTAVGWTVRRGGKNGNGRRGYGFGVVNILDNMFRVLGIRGDDREKLLLPFAPNDVCRVHHMSSPSSSPAAADEGQERVMAAAKHIVKSLAVSKNAADDMMRFLSTYDPRLLPLSSPDTGEEEDEDEEEEELIASAEEVILRCNSSPSGPGMIDDDYLYAVDDATAAAAHSARAAAAVHAAMPRLEEELRALLLASSTSSSPPRLSDDLTGDATTSPPRHDDDGDGATLSPDAAARAVAGRMLRAGYGPELAQAYVAVRRDALAESVAQLGVEVVSIEEVLRMDWAVLDPKMRRWAHAIRPAVRVLLASERRLCDEVFESDAQVGHACFADVARGTVLQLLGFACAATMAARRAPEKLFRVVGMYEALADVRPDLEALFSGNDDASVREFFAGEAATAAAQLADAVRATVEELGHGIRGEASRRPVLGGEIHPMTRYVLNYCALLADSRDTLDAVLLLDGDDDDQVNGAGGDSTLLTPSARCMRKLMTLLLRKMDDKAALYDDAGLQNIFLMNNLYYVVHKVMETPPLRELLGDDWLRRHRGQIRQHETGYLRASWIAVLSGLREDGSGGAPASGKMTRSSSAAAQDRTVRDQARAFNAAFEEMYRAQTAWKVVDPQLREELRIAVSERLIPAYRSFLARASRVSGRHVRFYSLEDLENYVLDFFEGVQKFVR</sequence>
<feature type="compositionally biased region" description="Acidic residues" evidence="4">
    <location>
        <begin position="132"/>
        <end position="145"/>
    </location>
</feature>
<dbReference type="Gene3D" id="1.20.1280.170">
    <property type="entry name" value="Exocyst complex component Exo70"/>
    <property type="match status" value="1"/>
</dbReference>
<keyword evidence="3" id="KW-0653">Protein transport</keyword>
<dbReference type="GO" id="GO:0005546">
    <property type="term" value="F:phosphatidylinositol-4,5-bisphosphate binding"/>
    <property type="evidence" value="ECO:0007669"/>
    <property type="project" value="InterPro"/>
</dbReference>
<evidence type="ECO:0000259" key="5">
    <source>
        <dbReference type="Pfam" id="PF03081"/>
    </source>
</evidence>
<protein>
    <recommendedName>
        <fullName evidence="3">Exocyst subunit Exo70 family protein</fullName>
    </recommendedName>
</protein>
<dbReference type="EMBL" id="BQKI01000072">
    <property type="protein sequence ID" value="GJN15641.1"/>
    <property type="molecule type" value="Genomic_DNA"/>
</dbReference>
<dbReference type="InterPro" id="IPR004140">
    <property type="entry name" value="Exo70"/>
</dbReference>
<evidence type="ECO:0000256" key="2">
    <source>
        <dbReference type="ARBA" id="ARBA00022448"/>
    </source>
</evidence>
<name>A0AAV5DZD7_ELECO</name>
<dbReference type="GO" id="GO:0015031">
    <property type="term" value="P:protein transport"/>
    <property type="evidence" value="ECO:0007669"/>
    <property type="project" value="UniProtKB-KW"/>
</dbReference>
<reference evidence="6" key="1">
    <citation type="journal article" date="2018" name="DNA Res.">
        <title>Multiple hybrid de novo genome assembly of finger millet, an orphan allotetraploid crop.</title>
        <authorList>
            <person name="Hatakeyama M."/>
            <person name="Aluri S."/>
            <person name="Balachadran M.T."/>
            <person name="Sivarajan S.R."/>
            <person name="Patrignani A."/>
            <person name="Gruter S."/>
            <person name="Poveda L."/>
            <person name="Shimizu-Inatsugi R."/>
            <person name="Baeten J."/>
            <person name="Francoijs K.J."/>
            <person name="Nataraja K.N."/>
            <person name="Reddy Y.A.N."/>
            <person name="Phadnis S."/>
            <person name="Ravikumar R.L."/>
            <person name="Schlapbach R."/>
            <person name="Sreeman S.M."/>
            <person name="Shimizu K.K."/>
        </authorList>
    </citation>
    <scope>NUCLEOTIDE SEQUENCE</scope>
</reference>
<reference evidence="6" key="2">
    <citation type="submission" date="2021-12" db="EMBL/GenBank/DDBJ databases">
        <title>Resequencing data analysis of finger millet.</title>
        <authorList>
            <person name="Hatakeyama M."/>
            <person name="Aluri S."/>
            <person name="Balachadran M.T."/>
            <person name="Sivarajan S.R."/>
            <person name="Poveda L."/>
            <person name="Shimizu-Inatsugi R."/>
            <person name="Schlapbach R."/>
            <person name="Sreeman S.M."/>
            <person name="Shimizu K.K."/>
        </authorList>
    </citation>
    <scope>NUCLEOTIDE SEQUENCE</scope>
</reference>
<dbReference type="InterPro" id="IPR046364">
    <property type="entry name" value="Exo70_C"/>
</dbReference>
<feature type="region of interest" description="Disordered" evidence="4">
    <location>
        <begin position="209"/>
        <end position="243"/>
    </location>
</feature>
<dbReference type="PANTHER" id="PTHR12542:SF45">
    <property type="entry name" value="EXOCYST SUBUNIT EXO70 FAMILY PROTEIN"/>
    <property type="match status" value="1"/>
</dbReference>
<organism evidence="6 7">
    <name type="scientific">Eleusine coracana subsp. coracana</name>
    <dbReference type="NCBI Taxonomy" id="191504"/>
    <lineage>
        <taxon>Eukaryota</taxon>
        <taxon>Viridiplantae</taxon>
        <taxon>Streptophyta</taxon>
        <taxon>Embryophyta</taxon>
        <taxon>Tracheophyta</taxon>
        <taxon>Spermatophyta</taxon>
        <taxon>Magnoliopsida</taxon>
        <taxon>Liliopsida</taxon>
        <taxon>Poales</taxon>
        <taxon>Poaceae</taxon>
        <taxon>PACMAD clade</taxon>
        <taxon>Chloridoideae</taxon>
        <taxon>Cynodonteae</taxon>
        <taxon>Eleusininae</taxon>
        <taxon>Eleusine</taxon>
    </lineage>
</organism>
<dbReference type="Pfam" id="PF03081">
    <property type="entry name" value="Exo70_C"/>
    <property type="match status" value="1"/>
</dbReference>
<gene>
    <name evidence="6" type="primary">gb02575</name>
    <name evidence="6" type="ORF">PR202_gb02575</name>
</gene>
<evidence type="ECO:0000313" key="6">
    <source>
        <dbReference type="EMBL" id="GJN15641.1"/>
    </source>
</evidence>
<comment type="similarity">
    <text evidence="1 3">Belongs to the EXO70 family.</text>
</comment>
<comment type="caution">
    <text evidence="6">The sequence shown here is derived from an EMBL/GenBank/DDBJ whole genome shotgun (WGS) entry which is preliminary data.</text>
</comment>
<dbReference type="SUPFAM" id="SSF74788">
    <property type="entry name" value="Cullin repeat-like"/>
    <property type="match status" value="1"/>
</dbReference>
<evidence type="ECO:0000256" key="4">
    <source>
        <dbReference type="SAM" id="MobiDB-lite"/>
    </source>
</evidence>
<keyword evidence="7" id="KW-1185">Reference proteome</keyword>
<dbReference type="AlphaFoldDB" id="A0AAV5DZD7"/>
<feature type="region of interest" description="Disordered" evidence="4">
    <location>
        <begin position="125"/>
        <end position="145"/>
    </location>
</feature>
<keyword evidence="2 3" id="KW-0813">Transport</keyword>
<keyword evidence="3" id="KW-0268">Exocytosis</keyword>
<evidence type="ECO:0000256" key="3">
    <source>
        <dbReference type="RuleBase" id="RU365026"/>
    </source>
</evidence>
<dbReference type="Proteomes" id="UP001054889">
    <property type="component" value="Unassembled WGS sequence"/>
</dbReference>
<dbReference type="GO" id="GO:0000145">
    <property type="term" value="C:exocyst"/>
    <property type="evidence" value="ECO:0007669"/>
    <property type="project" value="InterPro"/>
</dbReference>
<evidence type="ECO:0000256" key="1">
    <source>
        <dbReference type="ARBA" id="ARBA00006756"/>
    </source>
</evidence>
<dbReference type="InterPro" id="IPR016159">
    <property type="entry name" value="Cullin_repeat-like_dom_sf"/>
</dbReference>
<accession>A0AAV5DZD7</accession>
<proteinExistence type="inferred from homology"/>
<dbReference type="PANTHER" id="PTHR12542">
    <property type="entry name" value="EXOCYST COMPLEX PROTEIN EXO70"/>
    <property type="match status" value="1"/>
</dbReference>
<comment type="function">
    <text evidence="3">Component of the exocyst complex.</text>
</comment>
<dbReference type="GO" id="GO:0006887">
    <property type="term" value="P:exocytosis"/>
    <property type="evidence" value="ECO:0007669"/>
    <property type="project" value="UniProtKB-KW"/>
</dbReference>
<feature type="domain" description="Exocyst complex subunit Exo70 C-terminal" evidence="5">
    <location>
        <begin position="307"/>
        <end position="675"/>
    </location>
</feature>